<name>A0A8F8KPF1_9VIRU</name>
<accession>A0A8F8KPF1</accession>
<protein>
    <submittedName>
        <fullName evidence="1">Uncharacterized protein</fullName>
    </submittedName>
</protein>
<sequence length="231" mass="26704">MATIYTFHSHYQFIGDNEQKQFELVEYFFKSFAQSQNWSAANRCTYIYTAGLMLRKAPKDKIKTLIDTYVTKFPEWMCAATLWYANLPESRPTLGKLMKAAPYKLYRITAKFYDRRAAPSDSSLNELPISNGEVAVQQVTELFARWFIEGDKSSLQKVLDEKIGLAAKPHVEEILTQMDRLAAENKEDMVGVYTLRTAKQTSVVPESVDILLEAIKYDTFLKELLRKWLKQ</sequence>
<proteinExistence type="predicted"/>
<gene>
    <name evidence="1" type="ORF">KOM_12_583</name>
</gene>
<dbReference type="EMBL" id="MZ420154">
    <property type="protein sequence ID" value="QYA18851.1"/>
    <property type="molecule type" value="Genomic_DNA"/>
</dbReference>
<reference evidence="1" key="1">
    <citation type="submission" date="2021-06" db="EMBL/GenBank/DDBJ databases">
        <authorList>
            <person name="Rolland C."/>
        </authorList>
    </citation>
    <scope>NUCLEOTIDE SEQUENCE</scope>
    <source>
        <strain evidence="1">347.936635</strain>
    </source>
</reference>
<evidence type="ECO:0000313" key="1">
    <source>
        <dbReference type="EMBL" id="QYA18851.1"/>
    </source>
</evidence>
<organism evidence="1">
    <name type="scientific">Clandestinovirus</name>
    <dbReference type="NCBI Taxonomy" id="2831644"/>
    <lineage>
        <taxon>Viruses</taxon>
    </lineage>
</organism>